<dbReference type="GeneID" id="28490467"/>
<dbReference type="Proteomes" id="UP000070587">
    <property type="component" value="Chromosome"/>
</dbReference>
<dbReference type="OrthoDB" id="227825at2157"/>
<organism evidence="1 2">
    <name type="scientific">Pyrococcus kukulkanii</name>
    <dbReference type="NCBI Taxonomy" id="1609559"/>
    <lineage>
        <taxon>Archaea</taxon>
        <taxon>Methanobacteriati</taxon>
        <taxon>Methanobacteriota</taxon>
        <taxon>Thermococci</taxon>
        <taxon>Thermococcales</taxon>
        <taxon>Thermococcaceae</taxon>
        <taxon>Pyrococcus</taxon>
    </lineage>
</organism>
<dbReference type="Gene3D" id="1.10.10.10">
    <property type="entry name" value="Winged helix-like DNA-binding domain superfamily/Winged helix DNA-binding domain"/>
    <property type="match status" value="1"/>
</dbReference>
<dbReference type="KEGG" id="pyc:TQ32_01510"/>
<reference evidence="2" key="1">
    <citation type="submission" date="2015-02" db="EMBL/GenBank/DDBJ databases">
        <title>Pyrococcus kukulkanii sp. nov., a novel hyperthermophilic archaeon isolated from a deep-sea hydrothermal vent at the Guaymas Basin.</title>
        <authorList>
            <person name="Oger P.M."/>
            <person name="Callac N."/>
            <person name="Jebbar M."/>
            <person name="Godfroy A."/>
        </authorList>
    </citation>
    <scope>NUCLEOTIDE SEQUENCE [LARGE SCALE GENOMIC DNA]</scope>
    <source>
        <strain evidence="2">NCB100</strain>
    </source>
</reference>
<accession>A0A127B956</accession>
<dbReference type="Pfam" id="PF04283">
    <property type="entry name" value="CheF-arch"/>
    <property type="match status" value="1"/>
</dbReference>
<dbReference type="PATRIC" id="fig|1609559.3.peg.312"/>
<dbReference type="GO" id="GO:0006935">
    <property type="term" value="P:chemotaxis"/>
    <property type="evidence" value="ECO:0007669"/>
    <property type="project" value="InterPro"/>
</dbReference>
<name>A0A127B956_9EURY</name>
<dbReference type="STRING" id="1609559.TQ32_01510"/>
<reference evidence="1 2" key="2">
    <citation type="journal article" date="2016" name="Int. J. Syst. Evol. Microbiol.">
        <title>Pyrococcus kukulkanii sp. nov., a hyperthermophilic, piezophilic archaeon isolated from a deep-sea hydrothermal vent.</title>
        <authorList>
            <person name="Callac N."/>
            <person name="Oger P."/>
            <person name="Lesongeur F."/>
            <person name="Rattray J.E."/>
            <person name="Vannier P."/>
            <person name="Michoud G."/>
            <person name="Beauverger M."/>
            <person name="Gayet N."/>
            <person name="Rouxel O."/>
            <person name="Jebbar M."/>
            <person name="Godfroy A."/>
        </authorList>
    </citation>
    <scope>NUCLEOTIDE SEQUENCE [LARGE SCALE GENOMIC DNA]</scope>
    <source>
        <strain evidence="1 2">NCB100</strain>
    </source>
</reference>
<dbReference type="InterPro" id="IPR036388">
    <property type="entry name" value="WH-like_DNA-bd_sf"/>
</dbReference>
<dbReference type="AlphaFoldDB" id="A0A127B956"/>
<evidence type="ECO:0000313" key="1">
    <source>
        <dbReference type="EMBL" id="AMM53319.1"/>
    </source>
</evidence>
<dbReference type="InterPro" id="IPR007381">
    <property type="entry name" value="CheF1/F2"/>
</dbReference>
<proteinExistence type="predicted"/>
<dbReference type="RefSeq" id="WP_068320344.1">
    <property type="nucleotide sequence ID" value="NZ_CP010835.1"/>
</dbReference>
<dbReference type="PANTHER" id="PTHR42201">
    <property type="entry name" value="TAXIS PROTEIN"/>
    <property type="match status" value="1"/>
</dbReference>
<dbReference type="PANTHER" id="PTHR42201:SF1">
    <property type="entry name" value="TAXIS PROTEIN"/>
    <property type="match status" value="1"/>
</dbReference>
<gene>
    <name evidence="1" type="ORF">TQ32_01510</name>
</gene>
<dbReference type="EMBL" id="CP010835">
    <property type="protein sequence ID" value="AMM53319.1"/>
    <property type="molecule type" value="Genomic_DNA"/>
</dbReference>
<sequence>MAIAETRVKVAIQSSWKSLRGVSWRDAIAQLDSDRLVIKYLRMGEVVGEDSFPFSALSDISVRIPDEVKLNPEKEHFGIKFYIPTRGEILLILTIEENLLIYDEKKFLDFIHKIFESLINGKPAMIQLARIVGGAINMESKWQKGWLRVVKVKSARTQKTERSVVVITEDKKPVSIFSDIEDIEVEEVDMDGRKVKAWKIRHYYINQSVTSYLYIPEKQTQLFVLRYLLKYNPGTMEFIMKIADDFPALKAEFQEFMERELRELEALDEMEKQILVALYSGIDPLELHQFLGVSEKEIEEIYDRMIDKGLLKIVMIRKVVDLTNEGRRLVNKLLKYGLVSM</sequence>
<protein>
    <submittedName>
        <fullName evidence="1">Uncharacterized protein</fullName>
    </submittedName>
</protein>
<evidence type="ECO:0000313" key="2">
    <source>
        <dbReference type="Proteomes" id="UP000070587"/>
    </source>
</evidence>